<organism evidence="1 2">
    <name type="scientific">Caerostris darwini</name>
    <dbReference type="NCBI Taxonomy" id="1538125"/>
    <lineage>
        <taxon>Eukaryota</taxon>
        <taxon>Metazoa</taxon>
        <taxon>Ecdysozoa</taxon>
        <taxon>Arthropoda</taxon>
        <taxon>Chelicerata</taxon>
        <taxon>Arachnida</taxon>
        <taxon>Araneae</taxon>
        <taxon>Araneomorphae</taxon>
        <taxon>Entelegynae</taxon>
        <taxon>Araneoidea</taxon>
        <taxon>Araneidae</taxon>
        <taxon>Caerostris</taxon>
    </lineage>
</organism>
<evidence type="ECO:0000313" key="1">
    <source>
        <dbReference type="EMBL" id="GIY38552.1"/>
    </source>
</evidence>
<proteinExistence type="predicted"/>
<reference evidence="1 2" key="1">
    <citation type="submission" date="2021-06" db="EMBL/GenBank/DDBJ databases">
        <title>Caerostris darwini draft genome.</title>
        <authorList>
            <person name="Kono N."/>
            <person name="Arakawa K."/>
        </authorList>
    </citation>
    <scope>NUCLEOTIDE SEQUENCE [LARGE SCALE GENOMIC DNA]</scope>
</reference>
<dbReference type="AlphaFoldDB" id="A0AAV4T139"/>
<evidence type="ECO:0000313" key="2">
    <source>
        <dbReference type="Proteomes" id="UP001054837"/>
    </source>
</evidence>
<sequence>MASQKILLHIQDTASAVCPSCLSCPIFFRRGVPHPITEFFHRFGHQSTWLLITAGPQSAFLLPFGPRIVVEFARPPSNFCSHERQKNTFTNAFVLDHRPIDCEGMMTMGGWGGKKMALRNVCYLLRRTWWKAESGFAGICFYQFRKLIFPKCAIAVTWQKSGEIDYLNDN</sequence>
<gene>
    <name evidence="1" type="ORF">CDAR_46831</name>
</gene>
<name>A0AAV4T139_9ARAC</name>
<comment type="caution">
    <text evidence="1">The sequence shown here is derived from an EMBL/GenBank/DDBJ whole genome shotgun (WGS) entry which is preliminary data.</text>
</comment>
<accession>A0AAV4T139</accession>
<dbReference type="Proteomes" id="UP001054837">
    <property type="component" value="Unassembled WGS sequence"/>
</dbReference>
<keyword evidence="2" id="KW-1185">Reference proteome</keyword>
<protein>
    <submittedName>
        <fullName evidence="1">Uncharacterized protein</fullName>
    </submittedName>
</protein>
<dbReference type="EMBL" id="BPLQ01008639">
    <property type="protein sequence ID" value="GIY38552.1"/>
    <property type="molecule type" value="Genomic_DNA"/>
</dbReference>